<proteinExistence type="predicted"/>
<dbReference type="SMART" id="SM00028">
    <property type="entry name" value="TPR"/>
    <property type="match status" value="5"/>
</dbReference>
<dbReference type="RefSeq" id="WP_261695386.1">
    <property type="nucleotide sequence ID" value="NZ_CP104694.1"/>
</dbReference>
<keyword evidence="2" id="KW-0732">Signal</keyword>
<dbReference type="Pfam" id="PF13432">
    <property type="entry name" value="TPR_16"/>
    <property type="match status" value="1"/>
</dbReference>
<dbReference type="PANTHER" id="PTHR12558:SF36">
    <property type="entry name" value="ANAPHASE-PROMOTING COMPLEX SUBUNIT 7"/>
    <property type="match status" value="1"/>
</dbReference>
<gene>
    <name evidence="3" type="ORF">N4264_01870</name>
</gene>
<protein>
    <recommendedName>
        <fullName evidence="5">Tetratricopeptide repeat protein</fullName>
    </recommendedName>
</protein>
<feature type="chain" id="PRO_5046368685" description="Tetratricopeptide repeat protein" evidence="2">
    <location>
        <begin position="27"/>
        <end position="437"/>
    </location>
</feature>
<reference evidence="3" key="1">
    <citation type="submission" date="2022-09" db="EMBL/GenBank/DDBJ databases">
        <title>Tahibacter sp. nov., isolated from a fresh water.</title>
        <authorList>
            <person name="Baek J.H."/>
            <person name="Lee J.K."/>
            <person name="Kim J.M."/>
            <person name="Jeon C.O."/>
        </authorList>
    </citation>
    <scope>NUCLEOTIDE SEQUENCE</scope>
    <source>
        <strain evidence="3">W38</strain>
    </source>
</reference>
<feature type="signal peptide" evidence="2">
    <location>
        <begin position="1"/>
        <end position="26"/>
    </location>
</feature>
<dbReference type="PANTHER" id="PTHR12558">
    <property type="entry name" value="CELL DIVISION CYCLE 16,23,27"/>
    <property type="match status" value="1"/>
</dbReference>
<evidence type="ECO:0000313" key="4">
    <source>
        <dbReference type="Proteomes" id="UP001064632"/>
    </source>
</evidence>
<dbReference type="SUPFAM" id="SSF48452">
    <property type="entry name" value="TPR-like"/>
    <property type="match status" value="2"/>
</dbReference>
<keyword evidence="4" id="KW-1185">Reference proteome</keyword>
<evidence type="ECO:0000313" key="3">
    <source>
        <dbReference type="EMBL" id="UXI68425.1"/>
    </source>
</evidence>
<dbReference type="Pfam" id="PF13181">
    <property type="entry name" value="TPR_8"/>
    <property type="match status" value="1"/>
</dbReference>
<accession>A0ABY6BJ70</accession>
<dbReference type="Gene3D" id="1.25.40.10">
    <property type="entry name" value="Tetratricopeptide repeat domain"/>
    <property type="match status" value="3"/>
</dbReference>
<evidence type="ECO:0000256" key="2">
    <source>
        <dbReference type="SAM" id="SignalP"/>
    </source>
</evidence>
<evidence type="ECO:0008006" key="5">
    <source>
        <dbReference type="Google" id="ProtNLM"/>
    </source>
</evidence>
<dbReference type="InterPro" id="IPR011990">
    <property type="entry name" value="TPR-like_helical_dom_sf"/>
</dbReference>
<evidence type="ECO:0000256" key="1">
    <source>
        <dbReference type="SAM" id="MobiDB-lite"/>
    </source>
</evidence>
<dbReference type="Proteomes" id="UP001064632">
    <property type="component" value="Chromosome"/>
</dbReference>
<sequence length="437" mass="47417">MQAITAKKIVLCLGIALGLATTAAQADRRPGSEPSRSASKKGAEQANAYPHANRVDPKTSMPSGLGTKLNKVNDLVADGKGDDALPIIDDVLDDKKLTPYAHAFALYLRSNIKWDKEDGAGAIEDLAKAIELDALPNANHFPAIYTLAQFQLQEEKYSESIASIDKYIAQSGDNKPEALAIKGNALYRMEKYNEAIEVMKQAVAASDKPQESWSQILMASYYESNQYGEAAKIIEAQLAKNPSDKKLIQQLASVYVNGDTPEKALKLLSDAKGRGLITTSDDYKLLAQLYGQADKPAEGAALLEEGFQKGAVQPTYEMYKLLGDSYALADNEDKAIEAYGKASPLAKDGEADFLRGQMLVNAQRWAEAKDSMTKALQRGVKRQGAAYVLLGNAENELGNKSAAIAAMEKAHGYEETRKMSETWLKMIKGNTGAPKKK</sequence>
<organism evidence="3 4">
    <name type="scientific">Tahibacter amnicola</name>
    <dbReference type="NCBI Taxonomy" id="2976241"/>
    <lineage>
        <taxon>Bacteria</taxon>
        <taxon>Pseudomonadati</taxon>
        <taxon>Pseudomonadota</taxon>
        <taxon>Gammaproteobacteria</taxon>
        <taxon>Lysobacterales</taxon>
        <taxon>Rhodanobacteraceae</taxon>
        <taxon>Tahibacter</taxon>
    </lineage>
</organism>
<name>A0ABY6BJ70_9GAMM</name>
<feature type="region of interest" description="Disordered" evidence="1">
    <location>
        <begin position="24"/>
        <end position="65"/>
    </location>
</feature>
<dbReference type="InterPro" id="IPR019734">
    <property type="entry name" value="TPR_rpt"/>
</dbReference>
<dbReference type="EMBL" id="CP104694">
    <property type="protein sequence ID" value="UXI68425.1"/>
    <property type="molecule type" value="Genomic_DNA"/>
</dbReference>